<dbReference type="Proteomes" id="UP001164250">
    <property type="component" value="Chromosome 8"/>
</dbReference>
<accession>A0ACC1AU94</accession>
<protein>
    <submittedName>
        <fullName evidence="1">Uncharacterized protein</fullName>
    </submittedName>
</protein>
<name>A0ACC1AU94_9ROSI</name>
<comment type="caution">
    <text evidence="1">The sequence shown here is derived from an EMBL/GenBank/DDBJ whole genome shotgun (WGS) entry which is preliminary data.</text>
</comment>
<organism evidence="1 2">
    <name type="scientific">Pistacia atlantica</name>
    <dbReference type="NCBI Taxonomy" id="434234"/>
    <lineage>
        <taxon>Eukaryota</taxon>
        <taxon>Viridiplantae</taxon>
        <taxon>Streptophyta</taxon>
        <taxon>Embryophyta</taxon>
        <taxon>Tracheophyta</taxon>
        <taxon>Spermatophyta</taxon>
        <taxon>Magnoliopsida</taxon>
        <taxon>eudicotyledons</taxon>
        <taxon>Gunneridae</taxon>
        <taxon>Pentapetalae</taxon>
        <taxon>rosids</taxon>
        <taxon>malvids</taxon>
        <taxon>Sapindales</taxon>
        <taxon>Anacardiaceae</taxon>
        <taxon>Pistacia</taxon>
    </lineage>
</organism>
<proteinExistence type="predicted"/>
<sequence>MGFLKDHSNLLVGLDKDDPLSPYLFIIGVEALSRLIQDVEDGGVIKRVPMGHSKMSISHLFYADDCLLFSKILEEMSREIIPSGSKSSHPYDIYLGLPTLIGRDRTRGFNHILDRNDERRIHWCSWDKMKLSKSNGGLGFRDLELFNLAMLAKQGWRLLHYPNSFAARVLFAKYYPKVNTVCQIPISVFNRPNKLVWRCSQNGLFSVRSAYHLQVESQLSSRGQSSSVANENKKWKNLWKLPITNAEKLFLWKACQDILPTKCNLVKKRVIEDPFCPFCCSKEKDVLHALWGCAVAKDIWSSCSLNFQKMNDNFINFRELVMFFLSELEEKHLA</sequence>
<reference evidence="2" key="1">
    <citation type="journal article" date="2023" name="G3 (Bethesda)">
        <title>Genome assembly and association tests identify interacting loci associated with vigor, precocity, and sex in interspecific pistachio rootstocks.</title>
        <authorList>
            <person name="Palmer W."/>
            <person name="Jacygrad E."/>
            <person name="Sagayaradj S."/>
            <person name="Cavanaugh K."/>
            <person name="Han R."/>
            <person name="Bertier L."/>
            <person name="Beede B."/>
            <person name="Kafkas S."/>
            <person name="Golino D."/>
            <person name="Preece J."/>
            <person name="Michelmore R."/>
        </authorList>
    </citation>
    <scope>NUCLEOTIDE SEQUENCE [LARGE SCALE GENOMIC DNA]</scope>
</reference>
<evidence type="ECO:0000313" key="1">
    <source>
        <dbReference type="EMBL" id="KAJ0090238.1"/>
    </source>
</evidence>
<evidence type="ECO:0000313" key="2">
    <source>
        <dbReference type="Proteomes" id="UP001164250"/>
    </source>
</evidence>
<gene>
    <name evidence="1" type="ORF">Patl1_13669</name>
</gene>
<keyword evidence="2" id="KW-1185">Reference proteome</keyword>
<dbReference type="EMBL" id="CM047904">
    <property type="protein sequence ID" value="KAJ0090238.1"/>
    <property type="molecule type" value="Genomic_DNA"/>
</dbReference>